<dbReference type="InterPro" id="IPR014722">
    <property type="entry name" value="Rib_uL2_dom2"/>
</dbReference>
<name>A0A4R2KQK7_9FIRM</name>
<evidence type="ECO:0000256" key="1">
    <source>
        <dbReference type="ARBA" id="ARBA00022980"/>
    </source>
</evidence>
<keyword evidence="2" id="KW-0687">Ribonucleoprotein</keyword>
<protein>
    <recommendedName>
        <fullName evidence="5">Ribosomal protein L14E/L6E/L27E</fullName>
    </recommendedName>
</protein>
<keyword evidence="1" id="KW-0689">Ribosomal protein</keyword>
<comment type="caution">
    <text evidence="3">The sequence shown here is derived from an EMBL/GenBank/DDBJ whole genome shotgun (WGS) entry which is preliminary data.</text>
</comment>
<evidence type="ECO:0000313" key="4">
    <source>
        <dbReference type="Proteomes" id="UP000294919"/>
    </source>
</evidence>
<proteinExistence type="predicted"/>
<evidence type="ECO:0000256" key="2">
    <source>
        <dbReference type="ARBA" id="ARBA00023274"/>
    </source>
</evidence>
<dbReference type="RefSeq" id="WP_132244869.1">
    <property type="nucleotide sequence ID" value="NZ_SLWV01000010.1"/>
</dbReference>
<dbReference type="Gene3D" id="2.30.30.30">
    <property type="match status" value="1"/>
</dbReference>
<dbReference type="EMBL" id="SLWV01000010">
    <property type="protein sequence ID" value="TCO74992.1"/>
    <property type="molecule type" value="Genomic_DNA"/>
</dbReference>
<dbReference type="GO" id="GO:0005840">
    <property type="term" value="C:ribosome"/>
    <property type="evidence" value="ECO:0007669"/>
    <property type="project" value="UniProtKB-KW"/>
</dbReference>
<dbReference type="SUPFAM" id="SSF50104">
    <property type="entry name" value="Translation proteins SH3-like domain"/>
    <property type="match status" value="1"/>
</dbReference>
<dbReference type="InterPro" id="IPR008991">
    <property type="entry name" value="Translation_prot_SH3-like_sf"/>
</dbReference>
<accession>A0A4R2KQK7</accession>
<gene>
    <name evidence="3" type="ORF">EV214_11064</name>
</gene>
<evidence type="ECO:0008006" key="5">
    <source>
        <dbReference type="Google" id="ProtNLM"/>
    </source>
</evidence>
<evidence type="ECO:0000313" key="3">
    <source>
        <dbReference type="EMBL" id="TCO74992.1"/>
    </source>
</evidence>
<dbReference type="GO" id="GO:1990904">
    <property type="term" value="C:ribonucleoprotein complex"/>
    <property type="evidence" value="ECO:0007669"/>
    <property type="project" value="UniProtKB-KW"/>
</dbReference>
<dbReference type="OrthoDB" id="1683515at2"/>
<reference evidence="3 4" key="1">
    <citation type="submission" date="2019-03" db="EMBL/GenBank/DDBJ databases">
        <title>Genomic Encyclopedia of Type Strains, Phase IV (KMG-IV): sequencing the most valuable type-strain genomes for metagenomic binning, comparative biology and taxonomic classification.</title>
        <authorList>
            <person name="Goeker M."/>
        </authorList>
    </citation>
    <scope>NUCLEOTIDE SEQUENCE [LARGE SCALE GENOMIC DNA]</scope>
    <source>
        <strain evidence="3 4">DSM 102940</strain>
    </source>
</reference>
<keyword evidence="4" id="KW-1185">Reference proteome</keyword>
<sequence>MDTTQDISVGQIVKSKAGRDKDRLFVVLDIIDDQYVLVSDGDLRKIDKAKKKKMKHLAKYNIISEEVKKRIDNHEKISNLFLRRELEKLGVS</sequence>
<dbReference type="Proteomes" id="UP000294919">
    <property type="component" value="Unassembled WGS sequence"/>
</dbReference>
<dbReference type="AlphaFoldDB" id="A0A4R2KQK7"/>
<dbReference type="InterPro" id="IPR041985">
    <property type="entry name" value="Ribosomal_eL14_KOW"/>
</dbReference>
<organism evidence="3 4">
    <name type="scientific">Marinisporobacter balticus</name>
    <dbReference type="NCBI Taxonomy" id="2018667"/>
    <lineage>
        <taxon>Bacteria</taxon>
        <taxon>Bacillati</taxon>
        <taxon>Bacillota</taxon>
        <taxon>Clostridia</taxon>
        <taxon>Peptostreptococcales</taxon>
        <taxon>Thermotaleaceae</taxon>
        <taxon>Marinisporobacter</taxon>
    </lineage>
</organism>
<dbReference type="CDD" id="cd06088">
    <property type="entry name" value="KOW_RPL14"/>
    <property type="match status" value="1"/>
</dbReference>